<reference evidence="7 8" key="1">
    <citation type="journal article" date="2018" name="Mol. Biol. Evol.">
        <title>Broad Genomic Sampling Reveals a Smut Pathogenic Ancestry of the Fungal Clade Ustilaginomycotina.</title>
        <authorList>
            <person name="Kijpornyongpan T."/>
            <person name="Mondo S.J."/>
            <person name="Barry K."/>
            <person name="Sandor L."/>
            <person name="Lee J."/>
            <person name="Lipzen A."/>
            <person name="Pangilinan J."/>
            <person name="LaButti K."/>
            <person name="Hainaut M."/>
            <person name="Henrissat B."/>
            <person name="Grigoriev I.V."/>
            <person name="Spatafora J.W."/>
            <person name="Aime M.C."/>
        </authorList>
    </citation>
    <scope>NUCLEOTIDE SEQUENCE [LARGE SCALE GENOMIC DNA]</scope>
    <source>
        <strain evidence="7 8">MCA 4718</strain>
    </source>
</reference>
<dbReference type="EMBL" id="KZ819321">
    <property type="protein sequence ID" value="PWN23850.1"/>
    <property type="molecule type" value="Genomic_DNA"/>
</dbReference>
<evidence type="ECO:0000313" key="7">
    <source>
        <dbReference type="EMBL" id="PWN23850.1"/>
    </source>
</evidence>
<dbReference type="PANTHER" id="PTHR12791">
    <property type="entry name" value="GOLGI SNARE BET1-RELATED"/>
    <property type="match status" value="1"/>
</dbReference>
<name>A0A316UF67_9BASI</name>
<dbReference type="OrthoDB" id="3063237at2759"/>
<keyword evidence="2" id="KW-0813">Transport</keyword>
<evidence type="ECO:0000256" key="4">
    <source>
        <dbReference type="ARBA" id="ARBA00022989"/>
    </source>
</evidence>
<evidence type="ECO:0000256" key="1">
    <source>
        <dbReference type="ARBA" id="ARBA00004167"/>
    </source>
</evidence>
<evidence type="ECO:0000256" key="5">
    <source>
        <dbReference type="ARBA" id="ARBA00023136"/>
    </source>
</evidence>
<dbReference type="GeneID" id="37015709"/>
<dbReference type="SUPFAM" id="SSF58038">
    <property type="entry name" value="SNARE fusion complex"/>
    <property type="match status" value="1"/>
</dbReference>
<protein>
    <recommendedName>
        <fullName evidence="9">t-SNARE coiled-coil homology domain-containing protein</fullName>
    </recommendedName>
</protein>
<evidence type="ECO:0008006" key="9">
    <source>
        <dbReference type="Google" id="ProtNLM"/>
    </source>
</evidence>
<evidence type="ECO:0000256" key="2">
    <source>
        <dbReference type="ARBA" id="ARBA00022448"/>
    </source>
</evidence>
<sequence>MSTSASSTLERQNDDVLEGLLGKVKQLRGVTTDIYDDAEAQRGILDNTVSHAFSPVLLPSKSVQGLVLTGTASLNTSHNSPSAKSHLFDVFGNRLRATSNRFSHTIVQGSRHNRLTLYIVGGFVALFILYRLLF</sequence>
<keyword evidence="8" id="KW-1185">Reference proteome</keyword>
<dbReference type="RefSeq" id="XP_025351010.1">
    <property type="nucleotide sequence ID" value="XM_025493975.1"/>
</dbReference>
<keyword evidence="3 6" id="KW-0812">Transmembrane</keyword>
<dbReference type="Proteomes" id="UP000245942">
    <property type="component" value="Unassembled WGS sequence"/>
</dbReference>
<keyword evidence="4 6" id="KW-1133">Transmembrane helix</keyword>
<dbReference type="AlphaFoldDB" id="A0A316UF67"/>
<comment type="subcellular location">
    <subcellularLocation>
        <location evidence="1">Membrane</location>
        <topology evidence="1">Single-pass membrane protein</topology>
    </subcellularLocation>
</comment>
<evidence type="ECO:0000313" key="8">
    <source>
        <dbReference type="Proteomes" id="UP000245942"/>
    </source>
</evidence>
<accession>A0A316UF67</accession>
<dbReference type="GO" id="GO:0016020">
    <property type="term" value="C:membrane"/>
    <property type="evidence" value="ECO:0007669"/>
    <property type="project" value="UniProtKB-SubCell"/>
</dbReference>
<feature type="transmembrane region" description="Helical" evidence="6">
    <location>
        <begin position="115"/>
        <end position="133"/>
    </location>
</feature>
<organism evidence="7 8">
    <name type="scientific">Pseudomicrostroma glucosiphilum</name>
    <dbReference type="NCBI Taxonomy" id="1684307"/>
    <lineage>
        <taxon>Eukaryota</taxon>
        <taxon>Fungi</taxon>
        <taxon>Dikarya</taxon>
        <taxon>Basidiomycota</taxon>
        <taxon>Ustilaginomycotina</taxon>
        <taxon>Exobasidiomycetes</taxon>
        <taxon>Microstromatales</taxon>
        <taxon>Microstromatales incertae sedis</taxon>
        <taxon>Pseudomicrostroma</taxon>
    </lineage>
</organism>
<keyword evidence="5 6" id="KW-0472">Membrane</keyword>
<evidence type="ECO:0000256" key="6">
    <source>
        <dbReference type="SAM" id="Phobius"/>
    </source>
</evidence>
<proteinExistence type="predicted"/>
<evidence type="ECO:0000256" key="3">
    <source>
        <dbReference type="ARBA" id="ARBA00022692"/>
    </source>
</evidence>
<dbReference type="STRING" id="1684307.A0A316UF67"/>
<gene>
    <name evidence="7" type="ORF">BCV69DRAFT_296161</name>
</gene>